<evidence type="ECO:0000256" key="1">
    <source>
        <dbReference type="SAM" id="MobiDB-lite"/>
    </source>
</evidence>
<protein>
    <submittedName>
        <fullName evidence="2">Nuclear receptor coactivator 5</fullName>
    </submittedName>
</protein>
<dbReference type="OMA" id="RIMNIMS"/>
<dbReference type="InterPro" id="IPR036621">
    <property type="entry name" value="Anticodon-bd_dom_sf"/>
</dbReference>
<dbReference type="PANTHER" id="PTHR23295:SF6">
    <property type="entry name" value="NEOSIN, ISOFORM A"/>
    <property type="match status" value="1"/>
</dbReference>
<dbReference type="EMBL" id="KK113106">
    <property type="protein sequence ID" value="KFM59355.1"/>
    <property type="molecule type" value="Genomic_DNA"/>
</dbReference>
<dbReference type="InterPro" id="IPR052600">
    <property type="entry name" value="Nuc_rcpt_coact/corep"/>
</dbReference>
<feature type="compositionally biased region" description="Low complexity" evidence="1">
    <location>
        <begin position="386"/>
        <end position="398"/>
    </location>
</feature>
<dbReference type="STRING" id="407821.A0A087T2L6"/>
<dbReference type="OrthoDB" id="10044938at2759"/>
<feature type="non-terminal residue" evidence="2">
    <location>
        <position position="662"/>
    </location>
</feature>
<gene>
    <name evidence="2" type="ORF">X975_13579</name>
</gene>
<evidence type="ECO:0000313" key="2">
    <source>
        <dbReference type="EMBL" id="KFM59355.1"/>
    </source>
</evidence>
<dbReference type="SUPFAM" id="SSF52954">
    <property type="entry name" value="Class II aaRS ABD-related"/>
    <property type="match status" value="1"/>
</dbReference>
<keyword evidence="2" id="KW-0675">Receptor</keyword>
<organism evidence="2 3">
    <name type="scientific">Stegodyphus mimosarum</name>
    <name type="common">African social velvet spider</name>
    <dbReference type="NCBI Taxonomy" id="407821"/>
    <lineage>
        <taxon>Eukaryota</taxon>
        <taxon>Metazoa</taxon>
        <taxon>Ecdysozoa</taxon>
        <taxon>Arthropoda</taxon>
        <taxon>Chelicerata</taxon>
        <taxon>Arachnida</taxon>
        <taxon>Araneae</taxon>
        <taxon>Araneomorphae</taxon>
        <taxon>Entelegynae</taxon>
        <taxon>Eresoidea</taxon>
        <taxon>Eresidae</taxon>
        <taxon>Stegodyphus</taxon>
    </lineage>
</organism>
<feature type="region of interest" description="Disordered" evidence="1">
    <location>
        <begin position="448"/>
        <end position="492"/>
    </location>
</feature>
<name>A0A087T2L6_STEMI</name>
<dbReference type="AlphaFoldDB" id="A0A087T2L6"/>
<feature type="compositionally biased region" description="Polar residues" evidence="1">
    <location>
        <begin position="625"/>
        <end position="649"/>
    </location>
</feature>
<dbReference type="Gene3D" id="3.40.50.800">
    <property type="entry name" value="Anticodon-binding domain"/>
    <property type="match status" value="1"/>
</dbReference>
<sequence length="662" mass="71542">MRDRSPMRGPDDRFSDRLKRDDGYPSRDDIRRKESGRPFYEDSPRDRFMGMEGRPRLEGPRGYNSRYDGPVDQFKPSSFPDSPMSYPSAPPKCFYNEGFPKPNECEIIAVNKSQRAYAESVEARVKNLGILVDILFLKDEALLTQTIDDIARRGSLYAMVINPQNEQHRSVTVNILHGTPQEHRNMPLEDALKLLSRNFHEHIRLQKEHMERERAERGPYVGVVSADREIQFLLRMLADGRWISLSEINTVIRYLCERRDKMQGGPDERAHGRLPIPSADLKLEPSFKPKDDPDVAQKEQDLQNRIINIMNQGAPPAIGLGNTQAGGLNQGLMPNIDMPTNRSNQPRMSPGINNMRPPSGVGSTMPGMKSGRPGHSSVDENVTNQTSLESSTSASESTNQPVFTSAVSGPNLPSDPATTATYINFDNPSVQKALDNLMQSGPNLLKSISLSSSNMPGSQNTLSGSASKTSAGSGSGMGPPADLMGGKFNMPPPRGPGGMSEMGGNILPRGSGNVDMGPPRGGGGMGMPGPQRGPGNSSDMMGPQRGGFGGMSDMGNMNPQGSFGGGGMGDSSMGQQRMPDMGRMGSQRGSNMGLPQRQDMGLGMGPGGNFHGQDQFNKYQGPGQQGNFPGSYNSGPNMGNLSRQNFGNTQGMGGMGGGPRRY</sequence>
<accession>A0A087T2L6</accession>
<feature type="region of interest" description="Disordered" evidence="1">
    <location>
        <begin position="607"/>
        <end position="662"/>
    </location>
</feature>
<feature type="region of interest" description="Disordered" evidence="1">
    <location>
        <begin position="339"/>
        <end position="413"/>
    </location>
</feature>
<feature type="compositionally biased region" description="Basic and acidic residues" evidence="1">
    <location>
        <begin position="1"/>
        <end position="59"/>
    </location>
</feature>
<keyword evidence="3" id="KW-1185">Reference proteome</keyword>
<feature type="compositionally biased region" description="Low complexity" evidence="1">
    <location>
        <begin position="463"/>
        <end position="472"/>
    </location>
</feature>
<reference evidence="2 3" key="1">
    <citation type="submission" date="2013-11" db="EMBL/GenBank/DDBJ databases">
        <title>Genome sequencing of Stegodyphus mimosarum.</title>
        <authorList>
            <person name="Bechsgaard J."/>
        </authorList>
    </citation>
    <scope>NUCLEOTIDE SEQUENCE [LARGE SCALE GENOMIC DNA]</scope>
</reference>
<feature type="compositionally biased region" description="Gly residues" evidence="1">
    <location>
        <begin position="650"/>
        <end position="662"/>
    </location>
</feature>
<dbReference type="PANTHER" id="PTHR23295">
    <property type="entry name" value="NUCLEAR RECEPTOR COACTIVATOR 5-RELATED"/>
    <property type="match status" value="1"/>
</dbReference>
<feature type="compositionally biased region" description="Polar residues" evidence="1">
    <location>
        <begin position="399"/>
        <end position="408"/>
    </location>
</feature>
<dbReference type="Proteomes" id="UP000054359">
    <property type="component" value="Unassembled WGS sequence"/>
</dbReference>
<proteinExistence type="predicted"/>
<feature type="region of interest" description="Disordered" evidence="1">
    <location>
        <begin position="1"/>
        <end position="70"/>
    </location>
</feature>
<evidence type="ECO:0000313" key="3">
    <source>
        <dbReference type="Proteomes" id="UP000054359"/>
    </source>
</evidence>